<dbReference type="EMBL" id="BOVJ01000113">
    <property type="protein sequence ID" value="GIQ64938.1"/>
    <property type="molecule type" value="Genomic_DNA"/>
</dbReference>
<evidence type="ECO:0000313" key="2">
    <source>
        <dbReference type="Proteomes" id="UP000680304"/>
    </source>
</evidence>
<evidence type="ECO:0000313" key="1">
    <source>
        <dbReference type="EMBL" id="GIQ64938.1"/>
    </source>
</evidence>
<protein>
    <recommendedName>
        <fullName evidence="3">TonB-dependent receptor-like beta-barrel domain-containing protein</fullName>
    </recommendedName>
</protein>
<name>A0ABQ4NAD9_9BACL</name>
<dbReference type="RefSeq" id="WP_213529414.1">
    <property type="nucleotide sequence ID" value="NZ_BOVJ01000113.1"/>
</dbReference>
<organism evidence="1 2">
    <name type="scientific">Paenibacillus cisolokensis</name>
    <dbReference type="NCBI Taxonomy" id="1658519"/>
    <lineage>
        <taxon>Bacteria</taxon>
        <taxon>Bacillati</taxon>
        <taxon>Bacillota</taxon>
        <taxon>Bacilli</taxon>
        <taxon>Bacillales</taxon>
        <taxon>Paenibacillaceae</taxon>
        <taxon>Paenibacillus</taxon>
    </lineage>
</organism>
<keyword evidence="2" id="KW-1185">Reference proteome</keyword>
<reference evidence="1 2" key="1">
    <citation type="submission" date="2021-04" db="EMBL/GenBank/DDBJ databases">
        <title>Draft genome sequence of Paenibacillus cisolokensis, LC2-13A.</title>
        <authorList>
            <person name="Uke A."/>
            <person name="Chhe C."/>
            <person name="Baramee S."/>
            <person name="Kosugi A."/>
        </authorList>
    </citation>
    <scope>NUCLEOTIDE SEQUENCE [LARGE SCALE GENOMIC DNA]</scope>
    <source>
        <strain evidence="1 2">LC2-13A</strain>
    </source>
</reference>
<gene>
    <name evidence="1" type="ORF">PACILC2_35060</name>
</gene>
<evidence type="ECO:0008006" key="3">
    <source>
        <dbReference type="Google" id="ProtNLM"/>
    </source>
</evidence>
<sequence>MNVNVGTPPVILEDFEGNLDKYHKTAGANYNKSVASITYEDDFVRFGNQALKLEYDFTGKPSTSGAYLQATNPANYIQIPGYPQKSACGFTGTAAGIGSGRKFAQTAEPRAARR</sequence>
<dbReference type="Proteomes" id="UP000680304">
    <property type="component" value="Unassembled WGS sequence"/>
</dbReference>
<comment type="caution">
    <text evidence="1">The sequence shown here is derived from an EMBL/GenBank/DDBJ whole genome shotgun (WGS) entry which is preliminary data.</text>
</comment>
<accession>A0ABQ4NAD9</accession>
<proteinExistence type="predicted"/>